<evidence type="ECO:0000259" key="1">
    <source>
        <dbReference type="Pfam" id="PF07561"/>
    </source>
</evidence>
<organism evidence="2 3">
    <name type="scientific">Cohnella kolymensis</name>
    <dbReference type="NCBI Taxonomy" id="1590652"/>
    <lineage>
        <taxon>Bacteria</taxon>
        <taxon>Bacillati</taxon>
        <taxon>Bacillota</taxon>
        <taxon>Bacilli</taxon>
        <taxon>Bacillales</taxon>
        <taxon>Paenibacillaceae</taxon>
        <taxon>Cohnella</taxon>
    </lineage>
</organism>
<sequence>MPKGVVCSISNCTFWDQGNRCGADQIAIEIDQHAQSHWNEEFAEEFFSHQDSAGTSSVTCCQTFQPKSR</sequence>
<reference evidence="2 3" key="1">
    <citation type="submission" date="2014-12" db="EMBL/GenBank/DDBJ databases">
        <title>Draft genome sequence of Cohnella kolymensis strain B-2846.</title>
        <authorList>
            <person name="Karlyshev A.V."/>
            <person name="Kudryashova E.B."/>
        </authorList>
    </citation>
    <scope>NUCLEOTIDE SEQUENCE [LARGE SCALE GENOMIC DNA]</scope>
    <source>
        <strain evidence="2 3">VKM B-2846</strain>
    </source>
</reference>
<name>A0ABR5A1X8_9BACL</name>
<dbReference type="RefSeq" id="WP_041066548.1">
    <property type="nucleotide sequence ID" value="NZ_JXAL01000028.1"/>
</dbReference>
<evidence type="ECO:0000313" key="2">
    <source>
        <dbReference type="EMBL" id="KIL34623.1"/>
    </source>
</evidence>
<accession>A0ABR5A1X8</accession>
<proteinExistence type="predicted"/>
<dbReference type="EMBL" id="JXAL01000028">
    <property type="protein sequence ID" value="KIL34623.1"/>
    <property type="molecule type" value="Genomic_DNA"/>
</dbReference>
<dbReference type="Pfam" id="PF07561">
    <property type="entry name" value="DUF1540"/>
    <property type="match status" value="1"/>
</dbReference>
<comment type="caution">
    <text evidence="2">The sequence shown here is derived from an EMBL/GenBank/DDBJ whole genome shotgun (WGS) entry which is preliminary data.</text>
</comment>
<gene>
    <name evidence="2" type="ORF">SD71_18465</name>
</gene>
<feature type="domain" description="DUF1540" evidence="1">
    <location>
        <begin position="5"/>
        <end position="64"/>
    </location>
</feature>
<keyword evidence="3" id="KW-1185">Reference proteome</keyword>
<dbReference type="Proteomes" id="UP000054526">
    <property type="component" value="Unassembled WGS sequence"/>
</dbReference>
<dbReference type="InterPro" id="IPR011437">
    <property type="entry name" value="DUF1540"/>
</dbReference>
<protein>
    <recommendedName>
        <fullName evidence="1">DUF1540 domain-containing protein</fullName>
    </recommendedName>
</protein>
<evidence type="ECO:0000313" key="3">
    <source>
        <dbReference type="Proteomes" id="UP000054526"/>
    </source>
</evidence>